<proteinExistence type="predicted"/>
<gene>
    <name evidence="1" type="ORF">EXIGLDRAFT_102015</name>
</gene>
<dbReference type="InParanoid" id="A0A165GZC5"/>
<dbReference type="Proteomes" id="UP000077266">
    <property type="component" value="Unassembled WGS sequence"/>
</dbReference>
<sequence>MRTGTVPEELCALWRLCRCNERCRLAYQCDRNHHQWNFSEARLRNRWEMCGCPCSRRYSCSALSAQSSKRSRTGFFDFLTVNCAAVSSGGRLLPGAGCGAQFARSLLPTFIDIVQKRTHRVEHHVHR</sequence>
<reference evidence="1 2" key="1">
    <citation type="journal article" date="2016" name="Mol. Biol. Evol.">
        <title>Comparative Genomics of Early-Diverging Mushroom-Forming Fungi Provides Insights into the Origins of Lignocellulose Decay Capabilities.</title>
        <authorList>
            <person name="Nagy L.G."/>
            <person name="Riley R."/>
            <person name="Tritt A."/>
            <person name="Adam C."/>
            <person name="Daum C."/>
            <person name="Floudas D."/>
            <person name="Sun H."/>
            <person name="Yadav J.S."/>
            <person name="Pangilinan J."/>
            <person name="Larsson K.H."/>
            <person name="Matsuura K."/>
            <person name="Barry K."/>
            <person name="Labutti K."/>
            <person name="Kuo R."/>
            <person name="Ohm R.A."/>
            <person name="Bhattacharya S.S."/>
            <person name="Shirouzu T."/>
            <person name="Yoshinaga Y."/>
            <person name="Martin F.M."/>
            <person name="Grigoriev I.V."/>
            <person name="Hibbett D.S."/>
        </authorList>
    </citation>
    <scope>NUCLEOTIDE SEQUENCE [LARGE SCALE GENOMIC DNA]</scope>
    <source>
        <strain evidence="1 2">HHB12029</strain>
    </source>
</reference>
<accession>A0A165GZC5</accession>
<evidence type="ECO:0000313" key="2">
    <source>
        <dbReference type="Proteomes" id="UP000077266"/>
    </source>
</evidence>
<organism evidence="1 2">
    <name type="scientific">Exidia glandulosa HHB12029</name>
    <dbReference type="NCBI Taxonomy" id="1314781"/>
    <lineage>
        <taxon>Eukaryota</taxon>
        <taxon>Fungi</taxon>
        <taxon>Dikarya</taxon>
        <taxon>Basidiomycota</taxon>
        <taxon>Agaricomycotina</taxon>
        <taxon>Agaricomycetes</taxon>
        <taxon>Auriculariales</taxon>
        <taxon>Exidiaceae</taxon>
        <taxon>Exidia</taxon>
    </lineage>
</organism>
<evidence type="ECO:0000313" key="1">
    <source>
        <dbReference type="EMBL" id="KZV91222.1"/>
    </source>
</evidence>
<protein>
    <submittedName>
        <fullName evidence="1">Uncharacterized protein</fullName>
    </submittedName>
</protein>
<keyword evidence="2" id="KW-1185">Reference proteome</keyword>
<dbReference type="EMBL" id="KV426032">
    <property type="protein sequence ID" value="KZV91222.1"/>
    <property type="molecule type" value="Genomic_DNA"/>
</dbReference>
<dbReference type="AlphaFoldDB" id="A0A165GZC5"/>
<name>A0A165GZC5_EXIGL</name>